<evidence type="ECO:0000313" key="2">
    <source>
        <dbReference type="Proteomes" id="UP001163223"/>
    </source>
</evidence>
<sequence length="58" mass="5828">MTDDTRKQPAADADKPGTAAKSPPAGPHARPDLTDPDKTPGTGSLPDADKDEADASTG</sequence>
<reference evidence="1" key="1">
    <citation type="submission" date="2022-11" db="EMBL/GenBank/DDBJ databases">
        <title>beta-Carotene-producing bacterium, Jeongeuplla avenae sp. nov., alleviates the salt stress of Arabidopsis seedlings.</title>
        <authorList>
            <person name="Jiang L."/>
            <person name="Lee J."/>
        </authorList>
    </citation>
    <scope>NUCLEOTIDE SEQUENCE</scope>
    <source>
        <strain evidence="1">DY_R2A_6</strain>
    </source>
</reference>
<dbReference type="EMBL" id="CP113520">
    <property type="protein sequence ID" value="WAJ29225.1"/>
    <property type="molecule type" value="Genomic_DNA"/>
</dbReference>
<proteinExistence type="predicted"/>
<gene>
    <name evidence="1" type="ORF">OXU80_03020</name>
</gene>
<evidence type="ECO:0000313" key="1">
    <source>
        <dbReference type="EMBL" id="WAJ29225.1"/>
    </source>
</evidence>
<name>A0ACD4NRF6_9HYPH</name>
<accession>A0ACD4NRF6</accession>
<protein>
    <submittedName>
        <fullName evidence="1">Uncharacterized protein</fullName>
    </submittedName>
</protein>
<dbReference type="Proteomes" id="UP001163223">
    <property type="component" value="Chromosome"/>
</dbReference>
<organism evidence="1 2">
    <name type="scientific">Antarcticirhabdus aurantiaca</name>
    <dbReference type="NCBI Taxonomy" id="2606717"/>
    <lineage>
        <taxon>Bacteria</taxon>
        <taxon>Pseudomonadati</taxon>
        <taxon>Pseudomonadota</taxon>
        <taxon>Alphaproteobacteria</taxon>
        <taxon>Hyphomicrobiales</taxon>
        <taxon>Aurantimonadaceae</taxon>
        <taxon>Antarcticirhabdus</taxon>
    </lineage>
</organism>
<keyword evidence="2" id="KW-1185">Reference proteome</keyword>